<dbReference type="InterPro" id="IPR011851">
    <property type="entry name" value="Na/Pro_symporter"/>
</dbReference>
<proteinExistence type="inferred from homology"/>
<feature type="transmembrane region" description="Helical" evidence="14">
    <location>
        <begin position="44"/>
        <end position="67"/>
    </location>
</feature>
<dbReference type="STRING" id="1891926.Fuma_05103"/>
<keyword evidence="14" id="KW-0029">Amino-acid transport</keyword>
<dbReference type="GO" id="GO:0005298">
    <property type="term" value="F:proline:sodium symporter activity"/>
    <property type="evidence" value="ECO:0007669"/>
    <property type="project" value="UniProtKB-UniRule"/>
</dbReference>
<evidence type="ECO:0000313" key="15">
    <source>
        <dbReference type="EMBL" id="APZ95445.1"/>
    </source>
</evidence>
<feature type="transmembrane region" description="Helical" evidence="14">
    <location>
        <begin position="185"/>
        <end position="203"/>
    </location>
</feature>
<dbReference type="PROSITE" id="PS50283">
    <property type="entry name" value="NA_SOLUT_SYMP_3"/>
    <property type="match status" value="1"/>
</dbReference>
<dbReference type="NCBIfam" id="TIGR00813">
    <property type="entry name" value="sss"/>
    <property type="match status" value="1"/>
</dbReference>
<keyword evidence="11 14" id="KW-0739">Sodium transport</keyword>
<evidence type="ECO:0000256" key="2">
    <source>
        <dbReference type="ARBA" id="ARBA00006434"/>
    </source>
</evidence>
<dbReference type="GO" id="GO:0031402">
    <property type="term" value="F:sodium ion binding"/>
    <property type="evidence" value="ECO:0007669"/>
    <property type="project" value="UniProtKB-UniRule"/>
</dbReference>
<feature type="transmembrane region" description="Helical" evidence="14">
    <location>
        <begin position="273"/>
        <end position="292"/>
    </location>
</feature>
<feature type="transmembrane region" description="Helical" evidence="14">
    <location>
        <begin position="370"/>
        <end position="390"/>
    </location>
</feature>
<feature type="transmembrane region" description="Helical" evidence="14">
    <location>
        <begin position="330"/>
        <end position="358"/>
    </location>
</feature>
<dbReference type="AlphaFoldDB" id="A0A1P8WN14"/>
<name>A0A1P8WN14_9PLAN</name>
<evidence type="ECO:0000313" key="16">
    <source>
        <dbReference type="Proteomes" id="UP000187735"/>
    </source>
</evidence>
<evidence type="ECO:0000256" key="7">
    <source>
        <dbReference type="ARBA" id="ARBA00022989"/>
    </source>
</evidence>
<protein>
    <recommendedName>
        <fullName evidence="14">Sodium/proline symporter</fullName>
    </recommendedName>
    <alternativeName>
        <fullName evidence="14">Proline permease</fullName>
    </alternativeName>
</protein>
<dbReference type="CDD" id="cd11475">
    <property type="entry name" value="SLC5sbd_PutP"/>
    <property type="match status" value="1"/>
</dbReference>
<keyword evidence="4 14" id="KW-1003">Cell membrane</keyword>
<feature type="transmembrane region" description="Helical" evidence="14">
    <location>
        <begin position="423"/>
        <end position="445"/>
    </location>
</feature>
<dbReference type="InterPro" id="IPR050277">
    <property type="entry name" value="Sodium:Solute_Symporter"/>
</dbReference>
<dbReference type="GO" id="GO:0015824">
    <property type="term" value="P:proline transport"/>
    <property type="evidence" value="ECO:0007669"/>
    <property type="project" value="UniProtKB-UniRule"/>
</dbReference>
<keyword evidence="7 14" id="KW-1133">Transmembrane helix</keyword>
<dbReference type="PANTHER" id="PTHR48086:SF3">
    <property type="entry name" value="SODIUM_PROLINE SYMPORTER"/>
    <property type="match status" value="1"/>
</dbReference>
<dbReference type="RefSeq" id="WP_077026600.1">
    <property type="nucleotide sequence ID" value="NZ_CP017641.1"/>
</dbReference>
<comment type="function">
    <text evidence="14">Catalyzes the sodium-dependent uptake of extracellular L-proline.</text>
</comment>
<evidence type="ECO:0000256" key="12">
    <source>
        <dbReference type="ARBA" id="ARBA00033708"/>
    </source>
</evidence>
<keyword evidence="16" id="KW-1185">Reference proteome</keyword>
<feature type="transmembrane region" description="Helical" evidence="14">
    <location>
        <begin position="152"/>
        <end position="173"/>
    </location>
</feature>
<dbReference type="GO" id="GO:0005886">
    <property type="term" value="C:plasma membrane"/>
    <property type="evidence" value="ECO:0007669"/>
    <property type="project" value="UniProtKB-SubCell"/>
</dbReference>
<comment type="similarity">
    <text evidence="2 13">Belongs to the sodium:solute symporter (SSF) (TC 2.A.21) family.</text>
</comment>
<keyword evidence="3 14" id="KW-0813">Transport</keyword>
<reference evidence="15 16" key="1">
    <citation type="journal article" date="2016" name="Front. Microbiol.">
        <title>Fuerstia marisgermanicae gen. nov., sp. nov., an Unusual Member of the Phylum Planctomycetes from the German Wadden Sea.</title>
        <authorList>
            <person name="Kohn T."/>
            <person name="Heuer A."/>
            <person name="Jogler M."/>
            <person name="Vollmers J."/>
            <person name="Boedeker C."/>
            <person name="Bunk B."/>
            <person name="Rast P."/>
            <person name="Borchert D."/>
            <person name="Glockner I."/>
            <person name="Freese H.M."/>
            <person name="Klenk H.P."/>
            <person name="Overmann J."/>
            <person name="Kaster A.K."/>
            <person name="Rohde M."/>
            <person name="Wiegand S."/>
            <person name="Jogler C."/>
        </authorList>
    </citation>
    <scope>NUCLEOTIDE SEQUENCE [LARGE SCALE GENOMIC DNA]</scope>
    <source>
        <strain evidence="15 16">NH11</strain>
    </source>
</reference>
<comment type="catalytic activity">
    <reaction evidence="12">
        <text>L-proline(in) + Na(+)(in) = L-proline(out) + Na(+)(out)</text>
        <dbReference type="Rhea" id="RHEA:28967"/>
        <dbReference type="ChEBI" id="CHEBI:29101"/>
        <dbReference type="ChEBI" id="CHEBI:60039"/>
    </reaction>
</comment>
<dbReference type="KEGG" id="fmr:Fuma_05103"/>
<evidence type="ECO:0000256" key="4">
    <source>
        <dbReference type="ARBA" id="ARBA00022475"/>
    </source>
</evidence>
<organism evidence="15 16">
    <name type="scientific">Fuerstiella marisgermanici</name>
    <dbReference type="NCBI Taxonomy" id="1891926"/>
    <lineage>
        <taxon>Bacteria</taxon>
        <taxon>Pseudomonadati</taxon>
        <taxon>Planctomycetota</taxon>
        <taxon>Planctomycetia</taxon>
        <taxon>Planctomycetales</taxon>
        <taxon>Planctomycetaceae</taxon>
        <taxon>Fuerstiella</taxon>
    </lineage>
</organism>
<feature type="transmembrane region" description="Helical" evidence="14">
    <location>
        <begin position="73"/>
        <end position="91"/>
    </location>
</feature>
<dbReference type="Pfam" id="PF00474">
    <property type="entry name" value="SSF"/>
    <property type="match status" value="1"/>
</dbReference>
<dbReference type="PANTHER" id="PTHR48086">
    <property type="entry name" value="SODIUM/PROLINE SYMPORTER-RELATED"/>
    <property type="match status" value="1"/>
</dbReference>
<feature type="transmembrane region" description="Helical" evidence="14">
    <location>
        <begin position="121"/>
        <end position="140"/>
    </location>
</feature>
<evidence type="ECO:0000256" key="10">
    <source>
        <dbReference type="ARBA" id="ARBA00023136"/>
    </source>
</evidence>
<evidence type="ECO:0000256" key="14">
    <source>
        <dbReference type="RuleBase" id="RU366012"/>
    </source>
</evidence>
<evidence type="ECO:0000256" key="8">
    <source>
        <dbReference type="ARBA" id="ARBA00023053"/>
    </source>
</evidence>
<keyword evidence="6 14" id="KW-0769">Symport</keyword>
<feature type="transmembrane region" description="Helical" evidence="14">
    <location>
        <begin position="396"/>
        <end position="416"/>
    </location>
</feature>
<dbReference type="Proteomes" id="UP000187735">
    <property type="component" value="Chromosome"/>
</dbReference>
<sequence>MNTVAVSFLAFLAIFVGIGIASVLKRRDTPDDYLIAGRSVPPWLAALSAVATNNSGFMFIGQIAYAYRVGIEAVWMMVGWVVGDFVAWLLVHPKVRRESENINVNTVPALMGTRSYGTQRVVTVMAGLLTFILLGVYAAAQLKAGSTALQTLFGWDPKVGVIIGAVIVVVYCFSGGIRASIWTDAAQSIVMLLAMATLLVFAGREVGGPTAMLANLRDQDPTLVRWFPADLKFGFGMYLLGMVFGGFGAIGQPHILVRFMAIRSVDEVRRARMIYFMWFIPFFIGSIAVGLYSRAIMPDLLTIPLTQGLTESAATELAMPELARRLLPDVLIGLTLAGLFSATMSTADSQILVCSGAITQDINPRWKDSYIASKLATLAVAALALSIALFAGQGVFALVLIAWSALGAGLGPALLLRLFHVRLSTLTVVLMMTAGVGTVIGWTMAGYDGDIFKLFPGMLASFAMWPVGEFLARTMQQAEQPSAASETN</sequence>
<dbReference type="InterPro" id="IPR001734">
    <property type="entry name" value="Na/solute_symporter"/>
</dbReference>
<evidence type="ECO:0000256" key="5">
    <source>
        <dbReference type="ARBA" id="ARBA00022692"/>
    </source>
</evidence>
<dbReference type="InterPro" id="IPR038377">
    <property type="entry name" value="Na/Glc_symporter_sf"/>
</dbReference>
<dbReference type="EMBL" id="CP017641">
    <property type="protein sequence ID" value="APZ95445.1"/>
    <property type="molecule type" value="Genomic_DNA"/>
</dbReference>
<keyword evidence="5 14" id="KW-0812">Transmembrane</keyword>
<keyword evidence="9 14" id="KW-0406">Ion transport</keyword>
<dbReference type="Gene3D" id="1.20.1730.10">
    <property type="entry name" value="Sodium/glucose cotransporter"/>
    <property type="match status" value="1"/>
</dbReference>
<keyword evidence="10 14" id="KW-0472">Membrane</keyword>
<evidence type="ECO:0000256" key="11">
    <source>
        <dbReference type="ARBA" id="ARBA00023201"/>
    </source>
</evidence>
<evidence type="ECO:0000256" key="9">
    <source>
        <dbReference type="ARBA" id="ARBA00023065"/>
    </source>
</evidence>
<accession>A0A1P8WN14</accession>
<evidence type="ECO:0000256" key="6">
    <source>
        <dbReference type="ARBA" id="ARBA00022847"/>
    </source>
</evidence>
<keyword evidence="8 14" id="KW-0915">Sodium</keyword>
<comment type="subcellular location">
    <subcellularLocation>
        <location evidence="1 14">Cell membrane</location>
        <topology evidence="1 14">Multi-pass membrane protein</topology>
    </subcellularLocation>
</comment>
<feature type="transmembrane region" description="Helical" evidence="14">
    <location>
        <begin position="6"/>
        <end position="24"/>
    </location>
</feature>
<feature type="transmembrane region" description="Helical" evidence="14">
    <location>
        <begin position="235"/>
        <end position="261"/>
    </location>
</feature>
<evidence type="ECO:0000256" key="13">
    <source>
        <dbReference type="RuleBase" id="RU362091"/>
    </source>
</evidence>
<dbReference type="OrthoDB" id="9810181at2"/>
<gene>
    <name evidence="15" type="primary">putP_2</name>
    <name evidence="15" type="ORF">Fuma_05103</name>
</gene>
<evidence type="ECO:0000256" key="3">
    <source>
        <dbReference type="ARBA" id="ARBA00022448"/>
    </source>
</evidence>
<evidence type="ECO:0000256" key="1">
    <source>
        <dbReference type="ARBA" id="ARBA00004651"/>
    </source>
</evidence>